<dbReference type="InterPro" id="IPR016156">
    <property type="entry name" value="FAD/NAD-linked_Rdtase_dimer_sf"/>
</dbReference>
<name>A0AB36I5V9_CORGT</name>
<reference evidence="7 8" key="1">
    <citation type="submission" date="2015-12" db="EMBL/GenBank/DDBJ databases">
        <title>Genome sequence of Corynebacterium AS 1.542.</title>
        <authorList>
            <person name="Yang J."/>
            <person name="Yang S."/>
        </authorList>
    </citation>
    <scope>NUCLEOTIDE SEQUENCE [LARGE SCALE GENOMIC DNA]</scope>
    <source>
        <strain evidence="7 8">AS 1.542</strain>
    </source>
</reference>
<comment type="cofactor">
    <cofactor evidence="1">
        <name>FAD</name>
        <dbReference type="ChEBI" id="CHEBI:57692"/>
    </cofactor>
</comment>
<dbReference type="GO" id="GO:0016651">
    <property type="term" value="F:oxidoreductase activity, acting on NAD(P)H"/>
    <property type="evidence" value="ECO:0007669"/>
    <property type="project" value="TreeGrafter"/>
</dbReference>
<dbReference type="InterPro" id="IPR028202">
    <property type="entry name" value="Reductase_C"/>
</dbReference>
<evidence type="ECO:0000256" key="1">
    <source>
        <dbReference type="ARBA" id="ARBA00001974"/>
    </source>
</evidence>
<dbReference type="SUPFAM" id="SSF51905">
    <property type="entry name" value="FAD/NAD(P)-binding domain"/>
    <property type="match status" value="2"/>
</dbReference>
<proteinExistence type="predicted"/>
<evidence type="ECO:0000313" key="8">
    <source>
        <dbReference type="Proteomes" id="UP000186091"/>
    </source>
</evidence>
<dbReference type="EMBL" id="LOQT01000023">
    <property type="protein sequence ID" value="OKX79382.1"/>
    <property type="molecule type" value="Genomic_DNA"/>
</dbReference>
<evidence type="ECO:0000259" key="6">
    <source>
        <dbReference type="Pfam" id="PF14759"/>
    </source>
</evidence>
<dbReference type="InterPro" id="IPR050446">
    <property type="entry name" value="FAD-oxidoreductase/Apoptosis"/>
</dbReference>
<dbReference type="Gene3D" id="3.30.390.30">
    <property type="match status" value="1"/>
</dbReference>
<dbReference type="PANTHER" id="PTHR43557">
    <property type="entry name" value="APOPTOSIS-INDUCING FACTOR 1"/>
    <property type="match status" value="1"/>
</dbReference>
<comment type="caution">
    <text evidence="7">The sequence shown here is derived from an EMBL/GenBank/DDBJ whole genome shotgun (WGS) entry which is preliminary data.</text>
</comment>
<evidence type="ECO:0000256" key="4">
    <source>
        <dbReference type="ARBA" id="ARBA00023002"/>
    </source>
</evidence>
<evidence type="ECO:0000256" key="3">
    <source>
        <dbReference type="ARBA" id="ARBA00022827"/>
    </source>
</evidence>
<accession>A0AB36I5V9</accession>
<feature type="domain" description="FAD/NAD(P)-binding" evidence="5">
    <location>
        <begin position="2"/>
        <end position="297"/>
    </location>
</feature>
<dbReference type="PANTHER" id="PTHR43557:SF2">
    <property type="entry name" value="RIESKE DOMAIN-CONTAINING PROTEIN-RELATED"/>
    <property type="match status" value="1"/>
</dbReference>
<organism evidence="7 8">
    <name type="scientific">Corynebacterium glutamicum</name>
    <name type="common">Brevibacterium saccharolyticum</name>
    <dbReference type="NCBI Taxonomy" id="1718"/>
    <lineage>
        <taxon>Bacteria</taxon>
        <taxon>Bacillati</taxon>
        <taxon>Actinomycetota</taxon>
        <taxon>Actinomycetes</taxon>
        <taxon>Mycobacteriales</taxon>
        <taxon>Corynebacteriaceae</taxon>
        <taxon>Corynebacterium</taxon>
    </lineage>
</organism>
<dbReference type="Gene3D" id="3.50.50.60">
    <property type="entry name" value="FAD/NAD(P)-binding domain"/>
    <property type="match status" value="2"/>
</dbReference>
<dbReference type="PRINTS" id="PR00411">
    <property type="entry name" value="PNDRDTASEI"/>
</dbReference>
<dbReference type="InterPro" id="IPR023753">
    <property type="entry name" value="FAD/NAD-binding_dom"/>
</dbReference>
<dbReference type="AlphaFoldDB" id="A0AB36I5V9"/>
<dbReference type="PRINTS" id="PR00368">
    <property type="entry name" value="FADPNR"/>
</dbReference>
<evidence type="ECO:0000313" key="7">
    <source>
        <dbReference type="EMBL" id="OKX79382.1"/>
    </source>
</evidence>
<dbReference type="Pfam" id="PF07992">
    <property type="entry name" value="Pyr_redox_2"/>
    <property type="match status" value="1"/>
</dbReference>
<keyword evidence="3" id="KW-0274">FAD</keyword>
<dbReference type="RefSeq" id="WP_006283806.1">
    <property type="nucleotide sequence ID" value="NZ_JAAOYN010000001.1"/>
</dbReference>
<gene>
    <name evidence="7" type="ORF">AUP69_09865</name>
</gene>
<dbReference type="GO" id="GO:0005737">
    <property type="term" value="C:cytoplasm"/>
    <property type="evidence" value="ECO:0007669"/>
    <property type="project" value="TreeGrafter"/>
</dbReference>
<evidence type="ECO:0000259" key="5">
    <source>
        <dbReference type="Pfam" id="PF07992"/>
    </source>
</evidence>
<dbReference type="Pfam" id="PF14759">
    <property type="entry name" value="Reductase_C"/>
    <property type="match status" value="1"/>
</dbReference>
<keyword evidence="2" id="KW-0285">Flavoprotein</keyword>
<sequence>MDALIIGAGAAGLAVAEALAERGWEGDITLVGQENYVPYDRPPLSKALLSGEQEFDFVSLCSEESLQNNNINLVKGKTATLLDATQKVVNFDDGSRMIFDKLIIATGVDARDLPATQHIDAALTLRTFEDSMKFRGLMTEGKEILVVGAGFIGLEVAATAILKGCTVHVVEPSPGVLYGKFPEVLSERIRQSHEEKGVNFHFGQVVEHWNAPDGVLESVTLSDGTTITAEAALIGIGTIPTTGWLADSGLTIANGIMCDAHGLAAEDIYAVGDVSNWFLPLIGENRRIEHRLSAGEQAQIVAAQLTGTDAPALDLPFFWTDQYQEKWQAYGYVDWQADIEIVHDDKEANKLVAVLRKDGVLEAVIGKNAVKQLMPYRRELKLAAQAAGAAKL</sequence>
<dbReference type="InterPro" id="IPR036188">
    <property type="entry name" value="FAD/NAD-bd_sf"/>
</dbReference>
<evidence type="ECO:0000256" key="2">
    <source>
        <dbReference type="ARBA" id="ARBA00022630"/>
    </source>
</evidence>
<dbReference type="SUPFAM" id="SSF55424">
    <property type="entry name" value="FAD/NAD-linked reductases, dimerisation (C-terminal) domain"/>
    <property type="match status" value="1"/>
</dbReference>
<dbReference type="Proteomes" id="UP000186091">
    <property type="component" value="Unassembled WGS sequence"/>
</dbReference>
<keyword evidence="4" id="KW-0560">Oxidoreductase</keyword>
<feature type="domain" description="Reductase C-terminal" evidence="6">
    <location>
        <begin position="317"/>
        <end position="385"/>
    </location>
</feature>
<protein>
    <submittedName>
        <fullName evidence="7">Pyridine nucleotide-disulfide oxidoreductase</fullName>
    </submittedName>
</protein>